<comment type="similarity">
    <text evidence="2">Belongs to the tyrosinase family.</text>
</comment>
<dbReference type="PRINTS" id="PR00092">
    <property type="entry name" value="TYROSINASE"/>
</dbReference>
<comment type="cofactor">
    <cofactor evidence="1">
        <name>Cu(2+)</name>
        <dbReference type="ChEBI" id="CHEBI:29036"/>
    </cofactor>
</comment>
<dbReference type="InterPro" id="IPR002227">
    <property type="entry name" value="Tyrosinase_Cu-bd"/>
</dbReference>
<keyword evidence="4" id="KW-0560">Oxidoreductase</keyword>
<proteinExistence type="inferred from homology"/>
<dbReference type="PROSITE" id="PS00497">
    <property type="entry name" value="TYROSINASE_1"/>
    <property type="match status" value="1"/>
</dbReference>
<reference evidence="9" key="1">
    <citation type="journal article" date="2019" name="Int. J. Syst. Evol. Microbiol.">
        <title>The Global Catalogue of Microorganisms (GCM) 10K type strain sequencing project: providing services to taxonomists for standard genome sequencing and annotation.</title>
        <authorList>
            <consortium name="The Broad Institute Genomics Platform"/>
            <consortium name="The Broad Institute Genome Sequencing Center for Infectious Disease"/>
            <person name="Wu L."/>
            <person name="Ma J."/>
        </authorList>
    </citation>
    <scope>NUCLEOTIDE SEQUENCE [LARGE SCALE GENOMIC DNA]</scope>
    <source>
        <strain evidence="9">JCM 4957</strain>
    </source>
</reference>
<evidence type="ECO:0000313" key="8">
    <source>
        <dbReference type="EMBL" id="GGY31240.1"/>
    </source>
</evidence>
<name>A0ABQ3A433_9ACTN</name>
<dbReference type="PANTHER" id="PTHR11474:SF126">
    <property type="entry name" value="TYROSINASE-LIKE PROTEIN TYR-1-RELATED"/>
    <property type="match status" value="1"/>
</dbReference>
<keyword evidence="3" id="KW-0479">Metal-binding</keyword>
<dbReference type="PANTHER" id="PTHR11474">
    <property type="entry name" value="TYROSINASE FAMILY MEMBER"/>
    <property type="match status" value="1"/>
</dbReference>
<gene>
    <name evidence="8" type="ORF">GCM10010384_43050</name>
</gene>
<feature type="domain" description="Tyrosinase copper-binding" evidence="7">
    <location>
        <begin position="284"/>
        <end position="295"/>
    </location>
</feature>
<evidence type="ECO:0000256" key="2">
    <source>
        <dbReference type="ARBA" id="ARBA00009928"/>
    </source>
</evidence>
<evidence type="ECO:0000256" key="4">
    <source>
        <dbReference type="ARBA" id="ARBA00023002"/>
    </source>
</evidence>
<sequence>MAEATMAARSMATATVVADTSTEVTEMAVVRKNVLKDTAACQAFISGVKLLKAEDSTFSTTDFGIAGPPAKVRTYDLFVIWHILAMRTAVPPGGDPDIRNAAHLGPIFLPWHRMMLSLMEANLQRVLGDPAFGLPYWDWTDDTGHGDPTDSDLWKPSRMGGSGPAPFGGTVTDGPFAFDEADPGTFRVRITANSTLNMIRTSRGLRRALGVDVSTVPSKADVDALFDVRSPSGDPALATYDFEPWDGSSIGFRNRLEGFIPFGLHNLVHVFVGRDMGLASSPNDPVFYLHHCNVDRIWERWMDHNGRNYLPDQSAPAILRGHRLKDPIVSPLGSAATPETVLDPTSLYTYDQLS</sequence>
<accession>A0ABQ3A433</accession>
<evidence type="ECO:0000313" key="9">
    <source>
        <dbReference type="Proteomes" id="UP000653308"/>
    </source>
</evidence>
<evidence type="ECO:0000256" key="1">
    <source>
        <dbReference type="ARBA" id="ARBA00001973"/>
    </source>
</evidence>
<evidence type="ECO:0000259" key="7">
    <source>
        <dbReference type="PROSITE" id="PS00498"/>
    </source>
</evidence>
<protein>
    <submittedName>
        <fullName evidence="8">Tyrosinase</fullName>
    </submittedName>
</protein>
<evidence type="ECO:0000256" key="5">
    <source>
        <dbReference type="ARBA" id="ARBA00023008"/>
    </source>
</evidence>
<dbReference type="SUPFAM" id="SSF48056">
    <property type="entry name" value="Di-copper centre-containing domain"/>
    <property type="match status" value="1"/>
</dbReference>
<keyword evidence="9" id="KW-1185">Reference proteome</keyword>
<dbReference type="InterPro" id="IPR050316">
    <property type="entry name" value="Tyrosinase/Hemocyanin"/>
</dbReference>
<dbReference type="EMBL" id="BMWE01000012">
    <property type="protein sequence ID" value="GGY31240.1"/>
    <property type="molecule type" value="Genomic_DNA"/>
</dbReference>
<feature type="domain" description="Tyrosinase copper-binding" evidence="6">
    <location>
        <begin position="103"/>
        <end position="120"/>
    </location>
</feature>
<dbReference type="Pfam" id="PF00264">
    <property type="entry name" value="Tyrosinase"/>
    <property type="match status" value="1"/>
</dbReference>
<comment type="caution">
    <text evidence="8">The sequence shown here is derived from an EMBL/GenBank/DDBJ whole genome shotgun (WGS) entry which is preliminary data.</text>
</comment>
<dbReference type="PROSITE" id="PS00498">
    <property type="entry name" value="TYROSINASE_2"/>
    <property type="match status" value="1"/>
</dbReference>
<organism evidence="8 9">
    <name type="scientific">Streptomyces djakartensis</name>
    <dbReference type="NCBI Taxonomy" id="68193"/>
    <lineage>
        <taxon>Bacteria</taxon>
        <taxon>Bacillati</taxon>
        <taxon>Actinomycetota</taxon>
        <taxon>Actinomycetes</taxon>
        <taxon>Kitasatosporales</taxon>
        <taxon>Streptomycetaceae</taxon>
        <taxon>Streptomyces</taxon>
    </lineage>
</organism>
<evidence type="ECO:0000256" key="3">
    <source>
        <dbReference type="ARBA" id="ARBA00022723"/>
    </source>
</evidence>
<dbReference type="InterPro" id="IPR008922">
    <property type="entry name" value="Di-copper_centre_dom_sf"/>
</dbReference>
<evidence type="ECO:0000259" key="6">
    <source>
        <dbReference type="PROSITE" id="PS00497"/>
    </source>
</evidence>
<dbReference type="Gene3D" id="1.10.1280.10">
    <property type="entry name" value="Di-copper center containing domain from catechol oxidase"/>
    <property type="match status" value="1"/>
</dbReference>
<dbReference type="Proteomes" id="UP000653308">
    <property type="component" value="Unassembled WGS sequence"/>
</dbReference>
<keyword evidence="5" id="KW-0186">Copper</keyword>